<evidence type="ECO:0000256" key="2">
    <source>
        <dbReference type="RuleBase" id="RU363072"/>
    </source>
</evidence>
<reference evidence="3 4" key="1">
    <citation type="submission" date="2013-09" db="EMBL/GenBank/DDBJ databases">
        <authorList>
            <person name="Zeng Z."/>
            <person name="Chen C."/>
        </authorList>
    </citation>
    <scope>NUCLEOTIDE SEQUENCE [LARGE SCALE GENOMIC DNA]</scope>
    <source>
        <strain evidence="3 4">WB 3.3-2</strain>
    </source>
</reference>
<name>A0A0A2MBC2_9FLAO</name>
<dbReference type="RefSeq" id="WP_020211750.1">
    <property type="nucleotide sequence ID" value="NZ_JRLX01000001.1"/>
</dbReference>
<organism evidence="3 4">
    <name type="scientific">Flavobacterium rivuli WB 3.3-2 = DSM 21788</name>
    <dbReference type="NCBI Taxonomy" id="1121895"/>
    <lineage>
        <taxon>Bacteria</taxon>
        <taxon>Pseudomonadati</taxon>
        <taxon>Bacteroidota</taxon>
        <taxon>Flavobacteriia</taxon>
        <taxon>Flavobacteriales</taxon>
        <taxon>Flavobacteriaceae</taxon>
        <taxon>Flavobacterium</taxon>
    </lineage>
</organism>
<dbReference type="Gene3D" id="2.40.160.180">
    <property type="entry name" value="Carbohydrate-selective porin OprB"/>
    <property type="match status" value="1"/>
</dbReference>
<comment type="similarity">
    <text evidence="1 2">Belongs to the OprB family.</text>
</comment>
<dbReference type="STRING" id="1121895.GCA_000378485_00624"/>
<dbReference type="InterPro" id="IPR007049">
    <property type="entry name" value="Carb-sel_porin_OprB"/>
</dbReference>
<keyword evidence="4" id="KW-1185">Reference proteome</keyword>
<dbReference type="Proteomes" id="UP000030152">
    <property type="component" value="Unassembled WGS sequence"/>
</dbReference>
<accession>A0A0A2MBC2</accession>
<evidence type="ECO:0000313" key="3">
    <source>
        <dbReference type="EMBL" id="KGO88713.1"/>
    </source>
</evidence>
<sequence>MKTLPAAVLLLSLVALKMNAQVTDTVKKENFSFHMQTTIINQYKPGFKADYTGQNSLQTREEARNSVTATLFAGARLWKNASVFVNPELAGGSGLSKVLGLADATNGETFRVGSTEPKIYLARAYMQQLFALDATEETQESDQNQLGGAVPQSYIGITAGKICLSDYFDQNSYSHDPRSQFMNWGLMSNGAWDYPANTRGYVPSVILEYVTPKNELRLALSLLPKEANGLDMNWNVSKSNSATAEYTRRYSWLGKKGAIRFLAFLTRGKMGNYSESIRLNPYAPVIEDVQQYGNKKYGFAVNAEQELNNFLGAFFRASWNDGHTQTWAFTEIDKSISLGISAKGSKWSRVNDTAGLAVVASGISNPHKDYLAAGGYGFMLGDGQLNYGLESVAEFYYSAEIQKNLYLSGGYQFILNPGYNKDRNGLVNVFSVRLHANL</sequence>
<dbReference type="GO" id="GO:0015288">
    <property type="term" value="F:porin activity"/>
    <property type="evidence" value="ECO:0007669"/>
    <property type="project" value="InterPro"/>
</dbReference>
<dbReference type="OrthoDB" id="5755240at2"/>
<keyword evidence="2" id="KW-0732">Signal</keyword>
<feature type="chain" id="PRO_5007227600" evidence="2">
    <location>
        <begin position="21"/>
        <end position="438"/>
    </location>
</feature>
<proteinExistence type="inferred from homology"/>
<dbReference type="GO" id="GO:0016020">
    <property type="term" value="C:membrane"/>
    <property type="evidence" value="ECO:0007669"/>
    <property type="project" value="InterPro"/>
</dbReference>
<dbReference type="AlphaFoldDB" id="A0A0A2MBC2"/>
<dbReference type="Pfam" id="PF04966">
    <property type="entry name" value="OprB"/>
    <property type="match status" value="1"/>
</dbReference>
<dbReference type="eggNOG" id="COG3659">
    <property type="taxonomic scope" value="Bacteria"/>
</dbReference>
<dbReference type="GO" id="GO:0008643">
    <property type="term" value="P:carbohydrate transport"/>
    <property type="evidence" value="ECO:0007669"/>
    <property type="project" value="InterPro"/>
</dbReference>
<comment type="caution">
    <text evidence="3">The sequence shown here is derived from an EMBL/GenBank/DDBJ whole genome shotgun (WGS) entry which is preliminary data.</text>
</comment>
<gene>
    <name evidence="3" type="ORF">Q765_02105</name>
</gene>
<dbReference type="EMBL" id="JRLX01000001">
    <property type="protein sequence ID" value="KGO88713.1"/>
    <property type="molecule type" value="Genomic_DNA"/>
</dbReference>
<feature type="signal peptide" evidence="2">
    <location>
        <begin position="1"/>
        <end position="20"/>
    </location>
</feature>
<protein>
    <submittedName>
        <fullName evidence="3">Porin</fullName>
    </submittedName>
</protein>
<evidence type="ECO:0000313" key="4">
    <source>
        <dbReference type="Proteomes" id="UP000030152"/>
    </source>
</evidence>
<dbReference type="InterPro" id="IPR038673">
    <property type="entry name" value="OprB_sf"/>
</dbReference>
<evidence type="ECO:0000256" key="1">
    <source>
        <dbReference type="ARBA" id="ARBA00008769"/>
    </source>
</evidence>